<feature type="domain" description="Solute-binding protein family 5" evidence="4">
    <location>
        <begin position="69"/>
        <end position="425"/>
    </location>
</feature>
<dbReference type="GO" id="GO:1904680">
    <property type="term" value="F:peptide transmembrane transporter activity"/>
    <property type="evidence" value="ECO:0007669"/>
    <property type="project" value="TreeGrafter"/>
</dbReference>
<name>A0A0J6BTP3_9BORD</name>
<reference evidence="6 7" key="1">
    <citation type="submission" date="2015-09" db="EMBL/GenBank/DDBJ databases">
        <authorList>
            <person name="Jackson K.R."/>
            <person name="Lunt B.L."/>
            <person name="Fisher J.N.B."/>
            <person name="Gardner A.V."/>
            <person name="Bailey M.E."/>
            <person name="Deus L.M."/>
            <person name="Earl A.S."/>
            <person name="Gibby P.D."/>
            <person name="Hartmann K.A."/>
            <person name="Liu J.E."/>
            <person name="Manci A.M."/>
            <person name="Nielsen D.A."/>
            <person name="Solomon M.B."/>
            <person name="Breakwell D.P."/>
            <person name="Burnett S.H."/>
            <person name="Grose J.H."/>
        </authorList>
    </citation>
    <scope>NUCLEOTIDE SEQUENCE [LARGE SCALE GENOMIC DNA]</scope>
    <source>
        <strain evidence="6 7">2789STDY5608636</strain>
    </source>
</reference>
<proteinExistence type="inferred from homology"/>
<evidence type="ECO:0000313" key="5">
    <source>
        <dbReference type="EMBL" id="ANY15941.1"/>
    </source>
</evidence>
<evidence type="ECO:0000256" key="3">
    <source>
        <dbReference type="SAM" id="SignalP"/>
    </source>
</evidence>
<feature type="chain" id="PRO_5005268207" evidence="3">
    <location>
        <begin position="22"/>
        <end position="506"/>
    </location>
</feature>
<dbReference type="GO" id="GO:0030288">
    <property type="term" value="C:outer membrane-bounded periplasmic space"/>
    <property type="evidence" value="ECO:0007669"/>
    <property type="project" value="UniProtKB-ARBA"/>
</dbReference>
<dbReference type="EMBL" id="CYTV01000001">
    <property type="protein sequence ID" value="CUI45802.1"/>
    <property type="molecule type" value="Genomic_DNA"/>
</dbReference>
<evidence type="ECO:0000313" key="7">
    <source>
        <dbReference type="Proteomes" id="UP000053096"/>
    </source>
</evidence>
<dbReference type="Gene3D" id="3.10.105.10">
    <property type="entry name" value="Dipeptide-binding Protein, Domain 3"/>
    <property type="match status" value="1"/>
</dbReference>
<dbReference type="Proteomes" id="UP000053096">
    <property type="component" value="Unassembled WGS sequence"/>
</dbReference>
<dbReference type="GO" id="GO:0015833">
    <property type="term" value="P:peptide transport"/>
    <property type="evidence" value="ECO:0007669"/>
    <property type="project" value="TreeGrafter"/>
</dbReference>
<dbReference type="SUPFAM" id="SSF53850">
    <property type="entry name" value="Periplasmic binding protein-like II"/>
    <property type="match status" value="1"/>
</dbReference>
<dbReference type="InterPro" id="IPR030678">
    <property type="entry name" value="Peptide/Ni-bd"/>
</dbReference>
<dbReference type="Gene3D" id="3.40.190.10">
    <property type="entry name" value="Periplasmic binding protein-like II"/>
    <property type="match status" value="1"/>
</dbReference>
<accession>A0A0M7CZL1</accession>
<reference evidence="5 8" key="2">
    <citation type="submission" date="2016-07" db="EMBL/GenBank/DDBJ databases">
        <title>Complete genome sequences of Bordetella pseudohinzii.</title>
        <authorList>
            <person name="Spilker T."/>
            <person name="Darrah R."/>
            <person name="LiPuma J.J."/>
        </authorList>
    </citation>
    <scope>NUCLEOTIDE SEQUENCE [LARGE SCALE GENOMIC DNA]</scope>
    <source>
        <strain evidence="5 8">HI4681</strain>
    </source>
</reference>
<dbReference type="KEGG" id="bpdz:BBN53_08555"/>
<evidence type="ECO:0000259" key="4">
    <source>
        <dbReference type="Pfam" id="PF00496"/>
    </source>
</evidence>
<keyword evidence="8" id="KW-1185">Reference proteome</keyword>
<dbReference type="Pfam" id="PF00496">
    <property type="entry name" value="SBP_bac_5"/>
    <property type="match status" value="1"/>
</dbReference>
<evidence type="ECO:0000256" key="2">
    <source>
        <dbReference type="ARBA" id="ARBA00022729"/>
    </source>
</evidence>
<keyword evidence="2 3" id="KW-0732">Signal</keyword>
<sequence>MKTWKPLGLAMAAATLSLAGAAAVAQDLRIGLQEDPDVLDPHRARTYVGRLVFTSLCDKLVDLDAKLQFVPQLAASWSWSEDNKTLTFKLRDDAYFHDGSKFDAAAAKANLERAMTLQDSMRKGELASVERIEAPDAQTLVLHLKRPDATLVAQLSDRAGMMLSPKSFEGDPAAVGRKPICSGPYQFVERVQNDRIVLEKFDKYYDAKSYAFARLVFLPIPDTTVRLSNLRAGGLDILERMNPSDAPQVRSDKSVQFMSASGLGFQEVFYNLGNGKRAETSPFKDPRVRHAFELTIDRNVINEVVGGGIFEPASQPFPPASPYHTDKFPVPKRDVARARALLKEAGVDKVSAEFAFGNNTTTAAIAEMIQAMSAEAGFQLKLRPTEYAALLNEAQAGNFEVMMRGWSGRADPDGNLYQFVTCKGSLNDGRYCNPEVDKLLADARTVPDQDKRRAIYDQAQKLLHDDAHNFYLYYQPWPFVLGKNVRGFTAYPDGMIRLKGVSLAQK</sequence>
<evidence type="ECO:0000313" key="8">
    <source>
        <dbReference type="Proteomes" id="UP000092950"/>
    </source>
</evidence>
<comment type="similarity">
    <text evidence="1">Belongs to the bacterial solute-binding protein 5 family.</text>
</comment>
<dbReference type="InterPro" id="IPR000914">
    <property type="entry name" value="SBP_5_dom"/>
</dbReference>
<dbReference type="EMBL" id="CP016440">
    <property type="protein sequence ID" value="ANY15941.1"/>
    <property type="molecule type" value="Genomic_DNA"/>
</dbReference>
<dbReference type="PANTHER" id="PTHR30290:SF38">
    <property type="entry name" value="D,D-DIPEPTIDE-BINDING PERIPLASMIC PROTEIN DDPA-RELATED"/>
    <property type="match status" value="1"/>
</dbReference>
<feature type="signal peptide" evidence="3">
    <location>
        <begin position="1"/>
        <end position="21"/>
    </location>
</feature>
<dbReference type="PANTHER" id="PTHR30290">
    <property type="entry name" value="PERIPLASMIC BINDING COMPONENT OF ABC TRANSPORTER"/>
    <property type="match status" value="1"/>
</dbReference>
<organism evidence="6 7">
    <name type="scientific">Bordetella pseudohinzii</name>
    <dbReference type="NCBI Taxonomy" id="1331258"/>
    <lineage>
        <taxon>Bacteria</taxon>
        <taxon>Pseudomonadati</taxon>
        <taxon>Pseudomonadota</taxon>
        <taxon>Betaproteobacteria</taxon>
        <taxon>Burkholderiales</taxon>
        <taxon>Alcaligenaceae</taxon>
        <taxon>Bordetella</taxon>
    </lineage>
</organism>
<dbReference type="Gene3D" id="3.90.76.10">
    <property type="entry name" value="Dipeptide-binding Protein, Domain 1"/>
    <property type="match status" value="1"/>
</dbReference>
<dbReference type="PIRSF" id="PIRSF002741">
    <property type="entry name" value="MppA"/>
    <property type="match status" value="1"/>
</dbReference>
<dbReference type="GO" id="GO:0043190">
    <property type="term" value="C:ATP-binding cassette (ABC) transporter complex"/>
    <property type="evidence" value="ECO:0007669"/>
    <property type="project" value="InterPro"/>
</dbReference>
<dbReference type="AlphaFoldDB" id="A0A0J6BTP3"/>
<accession>A0A0J6BTP3</accession>
<protein>
    <submittedName>
        <fullName evidence="5">ABC transporter substrate-binding protein</fullName>
    </submittedName>
    <submittedName>
        <fullName evidence="6">Dipeptide-binding protein</fullName>
    </submittedName>
</protein>
<evidence type="ECO:0000313" key="6">
    <source>
        <dbReference type="EMBL" id="CUI45802.1"/>
    </source>
</evidence>
<dbReference type="OrthoDB" id="9801799at2"/>
<dbReference type="RefSeq" id="WP_043208381.1">
    <property type="nucleotide sequence ID" value="NZ_CAJGUP010000096.1"/>
</dbReference>
<dbReference type="InterPro" id="IPR039424">
    <property type="entry name" value="SBP_5"/>
</dbReference>
<dbReference type="CDD" id="cd08511">
    <property type="entry name" value="PBP2_NikA_DppA_OppA_like_5"/>
    <property type="match status" value="1"/>
</dbReference>
<evidence type="ECO:0000256" key="1">
    <source>
        <dbReference type="ARBA" id="ARBA00005695"/>
    </source>
</evidence>
<dbReference type="Proteomes" id="UP000092950">
    <property type="component" value="Chromosome"/>
</dbReference>
<gene>
    <name evidence="6" type="primary">dppA_1</name>
    <name evidence="5" type="ORF">BBN53_08555</name>
    <name evidence="6" type="ORF">ERS370011_00701</name>
</gene>